<feature type="domain" description="HTH araC/xylS-type" evidence="4">
    <location>
        <begin position="236"/>
        <end position="334"/>
    </location>
</feature>
<dbReference type="SUPFAM" id="SSF46689">
    <property type="entry name" value="Homeodomain-like"/>
    <property type="match status" value="1"/>
</dbReference>
<keyword evidence="2" id="KW-0238">DNA-binding</keyword>
<dbReference type="Pfam" id="PF12833">
    <property type="entry name" value="HTH_18"/>
    <property type="match status" value="1"/>
</dbReference>
<keyword evidence="1" id="KW-0805">Transcription regulation</keyword>
<dbReference type="InterPro" id="IPR009057">
    <property type="entry name" value="Homeodomain-like_sf"/>
</dbReference>
<sequence>MQKLFKDDVHVEYAIALLNILEQQGIARDRALMGTGIRPSQLEDGGRLTTHQDATLLTNAVRLTNDPGIGYQVGLHSTLTWHGLLGFGLMSCATLRDALELWSEFLDLRTTTFNLRLLQRGEFVELHVYDLAPKAPMRSCAVDRLLTMTTRLCEQLTQRVLPDMEIWYRNNEPLHFFRYRKRVASARFGTGLCQIRFAAKDLDIPLVHANASTYRHIKLQCERERARLRRSDDLVVRVADLLECYEGQGYPGIEDAARTLCMSSRTLKRKLQRLGLNFRGLVDEARKDAVLRDVLNPVLRMEEIAARRGYADPANLTRAFRRWTGESPTKYRARLLSTGS</sequence>
<dbReference type="PANTHER" id="PTHR47894:SF1">
    <property type="entry name" value="HTH-TYPE TRANSCRIPTIONAL REGULATOR VQSM"/>
    <property type="match status" value="1"/>
</dbReference>
<comment type="caution">
    <text evidence="5">The sequence shown here is derived from an EMBL/GenBank/DDBJ whole genome shotgun (WGS) entry which is preliminary data.</text>
</comment>
<dbReference type="SMART" id="SM00342">
    <property type="entry name" value="HTH_ARAC"/>
    <property type="match status" value="1"/>
</dbReference>
<evidence type="ECO:0000256" key="1">
    <source>
        <dbReference type="ARBA" id="ARBA00023015"/>
    </source>
</evidence>
<evidence type="ECO:0000256" key="2">
    <source>
        <dbReference type="ARBA" id="ARBA00023125"/>
    </source>
</evidence>
<dbReference type="PANTHER" id="PTHR47894">
    <property type="entry name" value="HTH-TYPE TRANSCRIPTIONAL REGULATOR GADX"/>
    <property type="match status" value="1"/>
</dbReference>
<proteinExistence type="predicted"/>
<reference evidence="5 6" key="1">
    <citation type="submission" date="2018-07" db="EMBL/GenBank/DDBJ databases">
        <title>Dyella monticola sp. nov. and Dyella psychrodurans sp. nov. isolated from monsoon evergreen broad-leaved forest soil of Dinghu Mountain, China.</title>
        <authorList>
            <person name="Gao Z."/>
            <person name="Qiu L."/>
        </authorList>
    </citation>
    <scope>NUCLEOTIDE SEQUENCE [LARGE SCALE GENOMIC DNA]</scope>
    <source>
        <strain evidence="5 6">4MSK11</strain>
    </source>
</reference>
<dbReference type="OrthoDB" id="6506763at2"/>
<accession>A0A370WVI0</accession>
<name>A0A370WVI0_9GAMM</name>
<dbReference type="InterPro" id="IPR032687">
    <property type="entry name" value="AraC-type_N"/>
</dbReference>
<evidence type="ECO:0000259" key="4">
    <source>
        <dbReference type="PROSITE" id="PS01124"/>
    </source>
</evidence>
<dbReference type="EMBL" id="QRBF01000011">
    <property type="protein sequence ID" value="RDS80036.1"/>
    <property type="molecule type" value="Genomic_DNA"/>
</dbReference>
<dbReference type="Pfam" id="PF12625">
    <property type="entry name" value="Arabinose_bd"/>
    <property type="match status" value="1"/>
</dbReference>
<dbReference type="GO" id="GO:0005829">
    <property type="term" value="C:cytosol"/>
    <property type="evidence" value="ECO:0007669"/>
    <property type="project" value="TreeGrafter"/>
</dbReference>
<keyword evidence="3" id="KW-0804">Transcription</keyword>
<dbReference type="GO" id="GO:0000976">
    <property type="term" value="F:transcription cis-regulatory region binding"/>
    <property type="evidence" value="ECO:0007669"/>
    <property type="project" value="TreeGrafter"/>
</dbReference>
<dbReference type="RefSeq" id="WP_115479853.1">
    <property type="nucleotide sequence ID" value="NZ_QRBF01000011.1"/>
</dbReference>
<dbReference type="PROSITE" id="PS01124">
    <property type="entry name" value="HTH_ARAC_FAMILY_2"/>
    <property type="match status" value="1"/>
</dbReference>
<organism evidence="5 6">
    <name type="scientific">Dyella psychrodurans</name>
    <dbReference type="NCBI Taxonomy" id="1927960"/>
    <lineage>
        <taxon>Bacteria</taxon>
        <taxon>Pseudomonadati</taxon>
        <taxon>Pseudomonadota</taxon>
        <taxon>Gammaproteobacteria</taxon>
        <taxon>Lysobacterales</taxon>
        <taxon>Rhodanobacteraceae</taxon>
        <taxon>Dyella</taxon>
    </lineage>
</organism>
<dbReference type="Proteomes" id="UP000255334">
    <property type="component" value="Unassembled WGS sequence"/>
</dbReference>
<dbReference type="Gene3D" id="1.10.10.60">
    <property type="entry name" value="Homeodomain-like"/>
    <property type="match status" value="1"/>
</dbReference>
<dbReference type="AlphaFoldDB" id="A0A370WVI0"/>
<dbReference type="InterPro" id="IPR018060">
    <property type="entry name" value="HTH_AraC"/>
</dbReference>
<keyword evidence="6" id="KW-1185">Reference proteome</keyword>
<evidence type="ECO:0000313" key="6">
    <source>
        <dbReference type="Proteomes" id="UP000255334"/>
    </source>
</evidence>
<protein>
    <submittedName>
        <fullName evidence="5">AraC family transcriptional regulator</fullName>
    </submittedName>
</protein>
<dbReference type="GO" id="GO:0003700">
    <property type="term" value="F:DNA-binding transcription factor activity"/>
    <property type="evidence" value="ECO:0007669"/>
    <property type="project" value="InterPro"/>
</dbReference>
<evidence type="ECO:0000313" key="5">
    <source>
        <dbReference type="EMBL" id="RDS80036.1"/>
    </source>
</evidence>
<gene>
    <name evidence="5" type="ORF">DWU99_19910</name>
</gene>
<evidence type="ECO:0000256" key="3">
    <source>
        <dbReference type="ARBA" id="ARBA00023163"/>
    </source>
</evidence>